<comment type="caution">
    <text evidence="2">The sequence shown here is derived from an EMBL/GenBank/DDBJ whole genome shotgun (WGS) entry which is preliminary data.</text>
</comment>
<gene>
    <name evidence="1" type="ORF">T4E_5063</name>
    <name evidence="2" type="ORF">T4E_6551</name>
</gene>
<protein>
    <submittedName>
        <fullName evidence="2">Uncharacterized protein</fullName>
    </submittedName>
</protein>
<dbReference type="Proteomes" id="UP000054815">
    <property type="component" value="Unassembled WGS sequence"/>
</dbReference>
<evidence type="ECO:0000313" key="2">
    <source>
        <dbReference type="EMBL" id="KRX86560.1"/>
    </source>
</evidence>
<sequence>MSIRLHHQKLAGVCKAELTSQAFRLSILGSISFSVLGLSCVVHLCWPIPERTDADPMLNETNELAFTPTNTLTHQRTAIRPNANCIHTYLHAHLFDSPD</sequence>
<dbReference type="AlphaFoldDB" id="A0A0V0XEW8"/>
<dbReference type="EMBL" id="JYDU01000359">
    <property type="protein sequence ID" value="KRX86559.1"/>
    <property type="molecule type" value="Genomic_DNA"/>
</dbReference>
<organism evidence="2 3">
    <name type="scientific">Trichinella pseudospiralis</name>
    <name type="common">Parasitic roundworm</name>
    <dbReference type="NCBI Taxonomy" id="6337"/>
    <lineage>
        <taxon>Eukaryota</taxon>
        <taxon>Metazoa</taxon>
        <taxon>Ecdysozoa</taxon>
        <taxon>Nematoda</taxon>
        <taxon>Enoplea</taxon>
        <taxon>Dorylaimia</taxon>
        <taxon>Trichinellida</taxon>
        <taxon>Trichinellidae</taxon>
        <taxon>Trichinella</taxon>
    </lineage>
</organism>
<evidence type="ECO:0000313" key="1">
    <source>
        <dbReference type="EMBL" id="KRX86559.1"/>
    </source>
</evidence>
<proteinExistence type="predicted"/>
<name>A0A0V0XEW8_TRIPS</name>
<dbReference type="EMBL" id="JYDU01000359">
    <property type="protein sequence ID" value="KRX86560.1"/>
    <property type="molecule type" value="Genomic_DNA"/>
</dbReference>
<accession>A0A0V0XEW8</accession>
<evidence type="ECO:0000313" key="3">
    <source>
        <dbReference type="Proteomes" id="UP000054815"/>
    </source>
</evidence>
<reference evidence="2 3" key="1">
    <citation type="submission" date="2015-01" db="EMBL/GenBank/DDBJ databases">
        <title>Evolution of Trichinella species and genotypes.</title>
        <authorList>
            <person name="Korhonen P.K."/>
            <person name="Edoardo P."/>
            <person name="Giuseppe L.R."/>
            <person name="Gasser R.B."/>
        </authorList>
    </citation>
    <scope>NUCLEOTIDE SEQUENCE [LARGE SCALE GENOMIC DNA]</scope>
    <source>
        <strain evidence="2">ISS141</strain>
    </source>
</reference>